<proteinExistence type="predicted"/>
<accession>A0AAF1KSG9</accession>
<dbReference type="GO" id="GO:0003677">
    <property type="term" value="F:DNA binding"/>
    <property type="evidence" value="ECO:0007669"/>
    <property type="project" value="InterPro"/>
</dbReference>
<dbReference type="SUPFAM" id="SSF47413">
    <property type="entry name" value="lambda repressor-like DNA-binding domains"/>
    <property type="match status" value="1"/>
</dbReference>
<name>A0AAF1KSG9_9HYPH</name>
<organism evidence="1 2">
    <name type="scientific">Rhizobium tumorigenes</name>
    <dbReference type="NCBI Taxonomy" id="2041385"/>
    <lineage>
        <taxon>Bacteria</taxon>
        <taxon>Pseudomonadati</taxon>
        <taxon>Pseudomonadota</taxon>
        <taxon>Alphaproteobacteria</taxon>
        <taxon>Hyphomicrobiales</taxon>
        <taxon>Rhizobiaceae</taxon>
        <taxon>Rhizobium/Agrobacterium group</taxon>
        <taxon>Rhizobium</taxon>
    </lineage>
</organism>
<protein>
    <submittedName>
        <fullName evidence="1">Helix-turn-helix transcriptional regulator</fullName>
    </submittedName>
</protein>
<evidence type="ECO:0000313" key="2">
    <source>
        <dbReference type="Proteomes" id="UP000249499"/>
    </source>
</evidence>
<geneLocation type="plasmid" evidence="1 2">
    <name>pRt1078</name>
</geneLocation>
<gene>
    <name evidence="1" type="ORF">PR017_20015</name>
</gene>
<dbReference type="KEGG" id="rtu:PR017_20015"/>
<dbReference type="CDD" id="cd00093">
    <property type="entry name" value="HTH_XRE"/>
    <property type="match status" value="1"/>
</dbReference>
<keyword evidence="2" id="KW-1185">Reference proteome</keyword>
<sequence length="112" mass="12328">MKIKREYVLQLAAEIETKRRSLGLSFTEIAALSGVDASQVNRVCHGHFRTMNPSVVQICNSLGLSVRDSEPVAPQRLVRALCALWDGTPEDEERLVTLLTLLGHMKTGAPQS</sequence>
<dbReference type="AlphaFoldDB" id="A0AAF1KSG9"/>
<evidence type="ECO:0000313" key="1">
    <source>
        <dbReference type="EMBL" id="WFR97508.1"/>
    </source>
</evidence>
<dbReference type="Proteomes" id="UP000249499">
    <property type="component" value="Plasmid pRt1078"/>
</dbReference>
<keyword evidence="1" id="KW-0614">Plasmid</keyword>
<dbReference type="InterPro" id="IPR010982">
    <property type="entry name" value="Lambda_DNA-bd_dom_sf"/>
</dbReference>
<dbReference type="InterPro" id="IPR001387">
    <property type="entry name" value="Cro/C1-type_HTH"/>
</dbReference>
<reference evidence="2" key="2">
    <citation type="journal article" date="2023" name="MicrobiologyOpen">
        <title>Genomics of the tumorigenes clade of the family Rhizobiaceae and description of Rhizobium rhododendri sp. nov.</title>
        <authorList>
            <person name="Kuzmanovic N."/>
            <person name="diCenzo G.C."/>
            <person name="Bunk B."/>
            <person name="Sproeer C."/>
            <person name="Fruehling A."/>
            <person name="Neumann-Schaal M."/>
            <person name="Overmann J."/>
            <person name="Smalla K."/>
        </authorList>
    </citation>
    <scope>NUCLEOTIDE SEQUENCE [LARGE SCALE GENOMIC DNA]</scope>
    <source>
        <strain evidence="2">1078</strain>
        <plasmid evidence="2">pRt1078</plasmid>
    </source>
</reference>
<reference evidence="1 2" key="1">
    <citation type="journal article" date="2018" name="Sci. Rep.">
        <title>Rhizobium tumorigenes sp. nov., a novel plant tumorigenic bacterium isolated from cane gall tumors on thornless blackberry.</title>
        <authorList>
            <person name="Kuzmanovi N."/>
            <person name="Smalla K."/>
            <person name="Gronow S."/>
            <person name="PuBawska J."/>
        </authorList>
    </citation>
    <scope>NUCLEOTIDE SEQUENCE [LARGE SCALE GENOMIC DNA]</scope>
    <source>
        <strain evidence="1 2">1078</strain>
    </source>
</reference>
<dbReference type="EMBL" id="CP117256">
    <property type="protein sequence ID" value="WFR97508.1"/>
    <property type="molecule type" value="Genomic_DNA"/>
</dbReference>
<dbReference type="Gene3D" id="1.10.260.40">
    <property type="entry name" value="lambda repressor-like DNA-binding domains"/>
    <property type="match status" value="1"/>
</dbReference>
<dbReference type="RefSeq" id="WP_133255625.1">
    <property type="nucleotide sequence ID" value="NZ_CP117256.1"/>
</dbReference>